<dbReference type="AlphaFoldDB" id="A0AAW7JMC5"/>
<reference evidence="2" key="2">
    <citation type="submission" date="2023-08" db="EMBL/GenBank/DDBJ databases">
        <title>Identification and characterization of horizontal gene transfer across gut microbiota members of farm animals based on homology search.</title>
        <authorList>
            <person name="Schwarzerova J."/>
            <person name="Nykrynova M."/>
            <person name="Jureckova K."/>
            <person name="Cejkova D."/>
            <person name="Rychlik I."/>
        </authorList>
    </citation>
    <scope>NUCLEOTIDE SEQUENCE</scope>
    <source>
        <strain evidence="2">ET15</strain>
        <strain evidence="1">ET37</strain>
    </source>
</reference>
<dbReference type="RefSeq" id="WP_289824347.1">
    <property type="nucleotide sequence ID" value="NZ_JAUEIE010000001.1"/>
</dbReference>
<protein>
    <submittedName>
        <fullName evidence="2">Uncharacterized protein</fullName>
    </submittedName>
</protein>
<dbReference type="Proteomes" id="UP001168478">
    <property type="component" value="Unassembled WGS sequence"/>
</dbReference>
<accession>A0AAW7JMC5</accession>
<evidence type="ECO:0000313" key="1">
    <source>
        <dbReference type="EMBL" id="MDN0021498.1"/>
    </source>
</evidence>
<evidence type="ECO:0000313" key="3">
    <source>
        <dbReference type="Proteomes" id="UP001167831"/>
    </source>
</evidence>
<dbReference type="Proteomes" id="UP001167831">
    <property type="component" value="Unassembled WGS sequence"/>
</dbReference>
<organism evidence="2 4">
    <name type="scientific">Leyella lascolaii</name>
    <dbReference type="NCBI Taxonomy" id="1776379"/>
    <lineage>
        <taxon>Bacteria</taxon>
        <taxon>Pseudomonadati</taxon>
        <taxon>Bacteroidota</taxon>
        <taxon>Bacteroidia</taxon>
        <taxon>Bacteroidales</taxon>
        <taxon>Prevotellaceae</taxon>
        <taxon>Leyella</taxon>
    </lineage>
</organism>
<sequence>MLLFISLAAAAQENIRPTFDVRLEREVSSIKIDNKEYADVVIEIDADAYKTQSSKTVGSLGDSYAYGTYIEDVDYDGVRIAVKKKETDKTLYKKRFKKSFLYGLPDGTIKVGKDYVLTQLIISKKDGIWTALLKEKGIY</sequence>
<keyword evidence="3" id="KW-1185">Reference proteome</keyword>
<reference evidence="2" key="1">
    <citation type="submission" date="2023-06" db="EMBL/GenBank/DDBJ databases">
        <authorList>
            <person name="Zeman M."/>
            <person name="Kubasova T."/>
            <person name="Jahodarova E."/>
            <person name="Nykrynova M."/>
            <person name="Rychlik I."/>
        </authorList>
    </citation>
    <scope>NUCLEOTIDE SEQUENCE</scope>
    <source>
        <strain evidence="2">ET15</strain>
        <strain evidence="1">ET37</strain>
    </source>
</reference>
<proteinExistence type="predicted"/>
<evidence type="ECO:0000313" key="2">
    <source>
        <dbReference type="EMBL" id="MDN0023995.1"/>
    </source>
</evidence>
<dbReference type="EMBL" id="JAUEIE010000001">
    <property type="protein sequence ID" value="MDN0021498.1"/>
    <property type="molecule type" value="Genomic_DNA"/>
</dbReference>
<comment type="caution">
    <text evidence="2">The sequence shown here is derived from an EMBL/GenBank/DDBJ whole genome shotgun (WGS) entry which is preliminary data.</text>
</comment>
<name>A0AAW7JMC5_9BACT</name>
<gene>
    <name evidence="1" type="ORF">QVN81_00440</name>
    <name evidence="2" type="ORF">QVN84_00435</name>
</gene>
<dbReference type="EMBL" id="JAUEIF010000001">
    <property type="protein sequence ID" value="MDN0023995.1"/>
    <property type="molecule type" value="Genomic_DNA"/>
</dbReference>
<evidence type="ECO:0000313" key="4">
    <source>
        <dbReference type="Proteomes" id="UP001168478"/>
    </source>
</evidence>